<keyword evidence="3" id="KW-1185">Reference proteome</keyword>
<evidence type="ECO:0000256" key="1">
    <source>
        <dbReference type="SAM" id="MobiDB-lite"/>
    </source>
</evidence>
<dbReference type="Proteomes" id="UP000182658">
    <property type="component" value="Unassembled WGS sequence"/>
</dbReference>
<sequence length="93" mass="10934">MSQLWTPFHLSKQRQQYPIQKRPSEAGRARLTTPSPPKRSEERMTMRYASYTCVFEVKCEPKCVRSVIRKLISPTCAVFVRVFLNRENKSPLM</sequence>
<dbReference type="AlphaFoldDB" id="A0A1J7J305"/>
<dbReference type="EMBL" id="KV875094">
    <property type="protein sequence ID" value="OIW33739.1"/>
    <property type="molecule type" value="Genomic_DNA"/>
</dbReference>
<evidence type="ECO:0000313" key="3">
    <source>
        <dbReference type="Proteomes" id="UP000182658"/>
    </source>
</evidence>
<organism evidence="2 3">
    <name type="scientific">Coniochaeta ligniaria NRRL 30616</name>
    <dbReference type="NCBI Taxonomy" id="1408157"/>
    <lineage>
        <taxon>Eukaryota</taxon>
        <taxon>Fungi</taxon>
        <taxon>Dikarya</taxon>
        <taxon>Ascomycota</taxon>
        <taxon>Pezizomycotina</taxon>
        <taxon>Sordariomycetes</taxon>
        <taxon>Sordariomycetidae</taxon>
        <taxon>Coniochaetales</taxon>
        <taxon>Coniochaetaceae</taxon>
        <taxon>Coniochaeta</taxon>
    </lineage>
</organism>
<evidence type="ECO:0000313" key="2">
    <source>
        <dbReference type="EMBL" id="OIW33739.1"/>
    </source>
</evidence>
<dbReference type="InParanoid" id="A0A1J7J305"/>
<name>A0A1J7J305_9PEZI</name>
<reference evidence="2 3" key="1">
    <citation type="submission" date="2016-10" db="EMBL/GenBank/DDBJ databases">
        <title>Draft genome sequence of Coniochaeta ligniaria NRRL30616, a lignocellulolytic fungus for bioabatement of inhibitors in plant biomass hydrolysates.</title>
        <authorList>
            <consortium name="DOE Joint Genome Institute"/>
            <person name="Jimenez D.J."/>
            <person name="Hector R.E."/>
            <person name="Riley R."/>
            <person name="Sun H."/>
            <person name="Grigoriev I.V."/>
            <person name="Van Elsas J.D."/>
            <person name="Nichols N.N."/>
        </authorList>
    </citation>
    <scope>NUCLEOTIDE SEQUENCE [LARGE SCALE GENOMIC DNA]</scope>
    <source>
        <strain evidence="2 3">NRRL 30616</strain>
    </source>
</reference>
<gene>
    <name evidence="2" type="ORF">CONLIGDRAFT_190061</name>
</gene>
<accession>A0A1J7J305</accession>
<proteinExistence type="predicted"/>
<protein>
    <submittedName>
        <fullName evidence="2">Uncharacterized protein</fullName>
    </submittedName>
</protein>
<feature type="region of interest" description="Disordered" evidence="1">
    <location>
        <begin position="1"/>
        <end position="42"/>
    </location>
</feature>